<dbReference type="PANTHER" id="PTHR47623">
    <property type="entry name" value="OS09G0287300 PROTEIN"/>
    <property type="match status" value="1"/>
</dbReference>
<comment type="caution">
    <text evidence="1">The sequence shown here is derived from an EMBL/GenBank/DDBJ whole genome shotgun (WGS) entry which is preliminary data.</text>
</comment>
<evidence type="ECO:0000313" key="2">
    <source>
        <dbReference type="Proteomes" id="UP001465153"/>
    </source>
</evidence>
<dbReference type="Gene3D" id="3.40.50.1240">
    <property type="entry name" value="Phosphoglycerate mutase-like"/>
    <property type="match status" value="1"/>
</dbReference>
<dbReference type="InterPro" id="IPR013078">
    <property type="entry name" value="His_Pase_superF_clade-1"/>
</dbReference>
<accession>A0ABQ0A9D7</accession>
<keyword evidence="2" id="KW-1185">Reference proteome</keyword>
<evidence type="ECO:0000313" key="1">
    <source>
        <dbReference type="EMBL" id="GAA6168262.1"/>
    </source>
</evidence>
<dbReference type="PANTHER" id="PTHR47623:SF1">
    <property type="entry name" value="OS09G0287300 PROTEIN"/>
    <property type="match status" value="1"/>
</dbReference>
<dbReference type="SUPFAM" id="SSF53254">
    <property type="entry name" value="Phosphoglycerate mutase-like"/>
    <property type="match status" value="1"/>
</dbReference>
<protein>
    <submittedName>
        <fullName evidence="1">Histidine phosphatase family protein</fullName>
    </submittedName>
</protein>
<organism evidence="1 2">
    <name type="scientific">Sessilibacter corallicola</name>
    <dbReference type="NCBI Taxonomy" id="2904075"/>
    <lineage>
        <taxon>Bacteria</taxon>
        <taxon>Pseudomonadati</taxon>
        <taxon>Pseudomonadota</taxon>
        <taxon>Gammaproteobacteria</taxon>
        <taxon>Cellvibrionales</taxon>
        <taxon>Cellvibrionaceae</taxon>
        <taxon>Sessilibacter</taxon>
    </lineage>
</organism>
<sequence>MKKIHLIRHAKSSWKDASLADIDRPLNKRGIKACDLMARAILDAGCNFKHVYCSTAVRAQSTITLIDHSLSDVKVSWQLTDELYTFDSKQLYKWFRLLDDSIQEVVIIGHNPALTDFCNKLSNSYIENIPTCGYVQLNAKTHSEWKDLSAGSFRLAEFITPKALAGE</sequence>
<dbReference type="EMBL" id="BAABWN010000006">
    <property type="protein sequence ID" value="GAA6168262.1"/>
    <property type="molecule type" value="Genomic_DNA"/>
</dbReference>
<dbReference type="RefSeq" id="WP_353302937.1">
    <property type="nucleotide sequence ID" value="NZ_BAABWN010000006.1"/>
</dbReference>
<dbReference type="CDD" id="cd07067">
    <property type="entry name" value="HP_PGM_like"/>
    <property type="match status" value="1"/>
</dbReference>
<dbReference type="SMART" id="SM00855">
    <property type="entry name" value="PGAM"/>
    <property type="match status" value="1"/>
</dbReference>
<dbReference type="InterPro" id="IPR029033">
    <property type="entry name" value="His_PPase_superfam"/>
</dbReference>
<dbReference type="Proteomes" id="UP001465153">
    <property type="component" value="Unassembled WGS sequence"/>
</dbReference>
<name>A0ABQ0A9D7_9GAMM</name>
<gene>
    <name evidence="1" type="ORF">NBRC116591_20730</name>
</gene>
<reference evidence="1 2" key="1">
    <citation type="submission" date="2024-04" db="EMBL/GenBank/DDBJ databases">
        <title>Draft genome sequence of Sessilibacter corallicola NBRC 116591.</title>
        <authorList>
            <person name="Miyakawa T."/>
            <person name="Kusuya Y."/>
            <person name="Miura T."/>
        </authorList>
    </citation>
    <scope>NUCLEOTIDE SEQUENCE [LARGE SCALE GENOMIC DNA]</scope>
    <source>
        <strain evidence="1 2">KU-00831-HH</strain>
    </source>
</reference>
<proteinExistence type="predicted"/>
<dbReference type="Pfam" id="PF00300">
    <property type="entry name" value="His_Phos_1"/>
    <property type="match status" value="1"/>
</dbReference>